<dbReference type="EMBL" id="BQKI01000082">
    <property type="protein sequence ID" value="GJN31120.1"/>
    <property type="molecule type" value="Genomic_DNA"/>
</dbReference>
<keyword evidence="3" id="KW-1185">Reference proteome</keyword>
<dbReference type="PANTHER" id="PTHR33065:SF64">
    <property type="entry name" value="OS05G0109100 PROTEIN"/>
    <property type="match status" value="1"/>
</dbReference>
<gene>
    <name evidence="2" type="primary">gb19479</name>
    <name evidence="2" type="ORF">PR202_gb19479</name>
</gene>
<dbReference type="Pfam" id="PF20241">
    <property type="entry name" value="DUF6598"/>
    <property type="match status" value="1"/>
</dbReference>
<dbReference type="AlphaFoldDB" id="A0AAV5F9R6"/>
<reference evidence="2" key="2">
    <citation type="submission" date="2021-12" db="EMBL/GenBank/DDBJ databases">
        <title>Resequencing data analysis of finger millet.</title>
        <authorList>
            <person name="Hatakeyama M."/>
            <person name="Aluri S."/>
            <person name="Balachadran M.T."/>
            <person name="Sivarajan S.R."/>
            <person name="Poveda L."/>
            <person name="Shimizu-Inatsugi R."/>
            <person name="Schlapbach R."/>
            <person name="Sreeman S.M."/>
            <person name="Shimizu K.K."/>
        </authorList>
    </citation>
    <scope>NUCLEOTIDE SEQUENCE</scope>
</reference>
<dbReference type="InterPro" id="IPR046533">
    <property type="entry name" value="DUF6598"/>
</dbReference>
<organism evidence="2 3">
    <name type="scientific">Eleusine coracana subsp. coracana</name>
    <dbReference type="NCBI Taxonomy" id="191504"/>
    <lineage>
        <taxon>Eukaryota</taxon>
        <taxon>Viridiplantae</taxon>
        <taxon>Streptophyta</taxon>
        <taxon>Embryophyta</taxon>
        <taxon>Tracheophyta</taxon>
        <taxon>Spermatophyta</taxon>
        <taxon>Magnoliopsida</taxon>
        <taxon>Liliopsida</taxon>
        <taxon>Poales</taxon>
        <taxon>Poaceae</taxon>
        <taxon>PACMAD clade</taxon>
        <taxon>Chloridoideae</taxon>
        <taxon>Cynodonteae</taxon>
        <taxon>Eleusininae</taxon>
        <taxon>Eleusine</taxon>
    </lineage>
</organism>
<sequence>MRHSTRKYQAEDQIELFMFCSANILSIKIASSDVGYPINVYGTVIARDSLDHKCIYLFRCDRRHSQLIKSEDKSLILIGPSRGLLLQDFIFLEVDLKIKGERGQDKLLFRRLLEIDGRVVTRQNIEVRSVSRPSRLSIVEVEYAVVKKAMEATIEFQILKGDFFGKITAHTTSIPNKMLLYNSKRGGVVTSEDNGTIQLWRRVIAVSLNEMLIFNIEVSNGPAAASTREISFTPQLNDADEEEFFCGGVEFQVKVTWSVIDCYD</sequence>
<protein>
    <recommendedName>
        <fullName evidence="1">DUF6598 domain-containing protein</fullName>
    </recommendedName>
</protein>
<evidence type="ECO:0000259" key="1">
    <source>
        <dbReference type="Pfam" id="PF20241"/>
    </source>
</evidence>
<reference evidence="2" key="1">
    <citation type="journal article" date="2018" name="DNA Res.">
        <title>Multiple hybrid de novo genome assembly of finger millet, an orphan allotetraploid crop.</title>
        <authorList>
            <person name="Hatakeyama M."/>
            <person name="Aluri S."/>
            <person name="Balachadran M.T."/>
            <person name="Sivarajan S.R."/>
            <person name="Patrignani A."/>
            <person name="Gruter S."/>
            <person name="Poveda L."/>
            <person name="Shimizu-Inatsugi R."/>
            <person name="Baeten J."/>
            <person name="Francoijs K.J."/>
            <person name="Nataraja K.N."/>
            <person name="Reddy Y.A.N."/>
            <person name="Phadnis S."/>
            <person name="Ravikumar R.L."/>
            <person name="Schlapbach R."/>
            <person name="Sreeman S.M."/>
            <person name="Shimizu K.K."/>
        </authorList>
    </citation>
    <scope>NUCLEOTIDE SEQUENCE</scope>
</reference>
<dbReference type="Proteomes" id="UP001054889">
    <property type="component" value="Unassembled WGS sequence"/>
</dbReference>
<comment type="caution">
    <text evidence="2">The sequence shown here is derived from an EMBL/GenBank/DDBJ whole genome shotgun (WGS) entry which is preliminary data.</text>
</comment>
<feature type="domain" description="DUF6598" evidence="1">
    <location>
        <begin position="22"/>
        <end position="255"/>
    </location>
</feature>
<evidence type="ECO:0000313" key="2">
    <source>
        <dbReference type="EMBL" id="GJN31120.1"/>
    </source>
</evidence>
<proteinExistence type="predicted"/>
<name>A0AAV5F9R6_ELECO</name>
<accession>A0AAV5F9R6</accession>
<evidence type="ECO:0000313" key="3">
    <source>
        <dbReference type="Proteomes" id="UP001054889"/>
    </source>
</evidence>
<dbReference type="PANTHER" id="PTHR33065">
    <property type="entry name" value="OS07G0486400 PROTEIN"/>
    <property type="match status" value="1"/>
</dbReference>